<protein>
    <submittedName>
        <fullName evidence="3">Uncharacterized protein</fullName>
    </submittedName>
</protein>
<evidence type="ECO:0000256" key="2">
    <source>
        <dbReference type="SAM" id="SignalP"/>
    </source>
</evidence>
<feature type="signal peptide" evidence="2">
    <location>
        <begin position="1"/>
        <end position="18"/>
    </location>
</feature>
<keyword evidence="4" id="KW-1185">Reference proteome</keyword>
<evidence type="ECO:0000313" key="3">
    <source>
        <dbReference type="EMBL" id="CAB1370760.1"/>
    </source>
</evidence>
<sequence length="203" mass="22060">MRSLLLALALVMTATAAAETETSSFRLDDTRLLRPAQNGTWDLVDTSSGKIQTLRLPAFNEELSAATLQGDRLAYTSLIRRGERLQLGCISIDLTKGKVADREDTRLLLAEDGATPLQAPSFSGDGLRVDCHLSGEKCDKGNPADCTQTEETVTLSSQSGKSARALPKSLRGKPSARKPSKRTDAKTRPHRTPSKSIKKVRRK</sequence>
<dbReference type="EMBL" id="LR778301">
    <property type="protein sequence ID" value="CAB1370760.1"/>
    <property type="molecule type" value="Genomic_DNA"/>
</dbReference>
<keyword evidence="2" id="KW-0732">Signal</keyword>
<feature type="compositionally biased region" description="Basic residues" evidence="1">
    <location>
        <begin position="188"/>
        <end position="203"/>
    </location>
</feature>
<feature type="compositionally biased region" description="Basic residues" evidence="1">
    <location>
        <begin position="170"/>
        <end position="180"/>
    </location>
</feature>
<dbReference type="Proteomes" id="UP000515733">
    <property type="component" value="Chromosome"/>
</dbReference>
<gene>
    <name evidence="3" type="ORF">DENOEST_3606</name>
</gene>
<evidence type="ECO:0000313" key="4">
    <source>
        <dbReference type="Proteomes" id="UP000515733"/>
    </source>
</evidence>
<organism evidence="3 4">
    <name type="scientific">Denitratisoma oestradiolicum</name>
    <dbReference type="NCBI Taxonomy" id="311182"/>
    <lineage>
        <taxon>Bacteria</taxon>
        <taxon>Pseudomonadati</taxon>
        <taxon>Pseudomonadota</taxon>
        <taxon>Betaproteobacteria</taxon>
        <taxon>Nitrosomonadales</taxon>
        <taxon>Sterolibacteriaceae</taxon>
        <taxon>Denitratisoma</taxon>
    </lineage>
</organism>
<evidence type="ECO:0000256" key="1">
    <source>
        <dbReference type="SAM" id="MobiDB-lite"/>
    </source>
</evidence>
<name>A0A6S6Y5N6_9PROT</name>
<feature type="chain" id="PRO_5043411452" evidence="2">
    <location>
        <begin position="19"/>
        <end position="203"/>
    </location>
</feature>
<dbReference type="AlphaFoldDB" id="A0A6S6Y5N6"/>
<dbReference type="KEGG" id="doe:DENOEST_3606"/>
<feature type="region of interest" description="Disordered" evidence="1">
    <location>
        <begin position="139"/>
        <end position="203"/>
    </location>
</feature>
<proteinExistence type="predicted"/>
<feature type="compositionally biased region" description="Polar residues" evidence="1">
    <location>
        <begin position="145"/>
        <end position="161"/>
    </location>
</feature>
<reference evidence="3 4" key="1">
    <citation type="submission" date="2020-03" db="EMBL/GenBank/DDBJ databases">
        <authorList>
            <consortium name="Genoscope - CEA"/>
            <person name="William W."/>
        </authorList>
    </citation>
    <scope>NUCLEOTIDE SEQUENCE [LARGE SCALE GENOMIC DNA]</scope>
    <source>
        <strain evidence="4">DSM 16959</strain>
    </source>
</reference>
<dbReference type="RefSeq" id="WP_145769488.1">
    <property type="nucleotide sequence ID" value="NZ_LR778301.1"/>
</dbReference>
<accession>A0A6S6Y5N6</accession>
<dbReference type="OrthoDB" id="115311at2"/>